<protein>
    <recommendedName>
        <fullName evidence="8">Epidermal patterning factor-like protein</fullName>
    </recommendedName>
</protein>
<dbReference type="AlphaFoldDB" id="D5A7W3"/>
<proteinExistence type="evidence at transcript level"/>
<name>D5A7W3_PICSI</name>
<evidence type="ECO:0000256" key="3">
    <source>
        <dbReference type="ARBA" id="ARBA00022525"/>
    </source>
</evidence>
<accession>D5A7W3</accession>
<dbReference type="InterPro" id="IPR039455">
    <property type="entry name" value="EPFL"/>
</dbReference>
<dbReference type="PANTHER" id="PTHR33109:SF3">
    <property type="entry name" value="EPIDERMAL PATTERNING FACTOR-LIKE PROTEIN"/>
    <property type="match status" value="1"/>
</dbReference>
<comment type="subcellular location">
    <subcellularLocation>
        <location evidence="1">Secreted</location>
    </subcellularLocation>
</comment>
<organism evidence="7">
    <name type="scientific">Picea sitchensis</name>
    <name type="common">Sitka spruce</name>
    <name type="synonym">Pinus sitchensis</name>
    <dbReference type="NCBI Taxonomy" id="3332"/>
    <lineage>
        <taxon>Eukaryota</taxon>
        <taxon>Viridiplantae</taxon>
        <taxon>Streptophyta</taxon>
        <taxon>Embryophyta</taxon>
        <taxon>Tracheophyta</taxon>
        <taxon>Spermatophyta</taxon>
        <taxon>Pinopsida</taxon>
        <taxon>Pinidae</taxon>
        <taxon>Conifers I</taxon>
        <taxon>Pinales</taxon>
        <taxon>Pinaceae</taxon>
        <taxon>Picea</taxon>
    </lineage>
</organism>
<keyword evidence="5" id="KW-1015">Disulfide bond</keyword>
<keyword evidence="4 6" id="KW-0732">Signal</keyword>
<keyword evidence="3" id="KW-0964">Secreted</keyword>
<dbReference type="PANTHER" id="PTHR33109">
    <property type="entry name" value="EPIDERMAL PATTERNING FACTOR-LIKE PROTEIN 4"/>
    <property type="match status" value="1"/>
</dbReference>
<feature type="chain" id="PRO_5003069101" description="Epidermal patterning factor-like protein" evidence="6">
    <location>
        <begin position="30"/>
        <end position="138"/>
    </location>
</feature>
<sequence>MMMHNISCSCKCTELLLLLIWIFSAAVAASRSNFVPDYRHDASPMGTMDKVSLQAPTSGASDQMMVMVKVAQNNNIARHVTTIDTLGSRPPTCRNKCSSCSPCEAIQVPTNAARSHVQYSNYEPEGWKCKCRDRVFNP</sequence>
<dbReference type="GO" id="GO:0005576">
    <property type="term" value="C:extracellular region"/>
    <property type="evidence" value="ECO:0007669"/>
    <property type="project" value="UniProtKB-SubCell"/>
</dbReference>
<comment type="similarity">
    <text evidence="2">Belongs to the plant cysteine rich small secretory peptide family. Epidermal patterning factor subfamily.</text>
</comment>
<dbReference type="EMBL" id="BT122243">
    <property type="protein sequence ID" value="ADE75632.1"/>
    <property type="molecule type" value="mRNA"/>
</dbReference>
<reference evidence="7" key="1">
    <citation type="submission" date="2010-04" db="EMBL/GenBank/DDBJ databases">
        <authorList>
            <person name="Reid K.E."/>
            <person name="Liao N."/>
            <person name="Chan S."/>
            <person name="Docking R."/>
            <person name="Taylor G."/>
            <person name="Moore R."/>
            <person name="Mayo M."/>
            <person name="Munro S."/>
            <person name="King J."/>
            <person name="Yanchuk A."/>
            <person name="Holt R."/>
            <person name="Jones S."/>
            <person name="Marra M."/>
            <person name="Ritland C.E."/>
            <person name="Ritland K."/>
            <person name="Bohlmann J."/>
        </authorList>
    </citation>
    <scope>NUCLEOTIDE SEQUENCE</scope>
    <source>
        <tissue evidence="7">Buds collected with no treatment. Collection October 2007</tissue>
    </source>
</reference>
<dbReference type="Pfam" id="PF17181">
    <property type="entry name" value="EPF"/>
    <property type="match status" value="1"/>
</dbReference>
<feature type="signal peptide" evidence="6">
    <location>
        <begin position="1"/>
        <end position="29"/>
    </location>
</feature>
<evidence type="ECO:0000313" key="7">
    <source>
        <dbReference type="EMBL" id="ADE75632.1"/>
    </source>
</evidence>
<evidence type="ECO:0000256" key="4">
    <source>
        <dbReference type="ARBA" id="ARBA00022729"/>
    </source>
</evidence>
<evidence type="ECO:0000256" key="2">
    <source>
        <dbReference type="ARBA" id="ARBA00008127"/>
    </source>
</evidence>
<dbReference type="GO" id="GO:0010052">
    <property type="term" value="P:guard cell differentiation"/>
    <property type="evidence" value="ECO:0007669"/>
    <property type="project" value="TreeGrafter"/>
</dbReference>
<dbReference type="OMA" id="RSHVQYS"/>
<evidence type="ECO:0008006" key="8">
    <source>
        <dbReference type="Google" id="ProtNLM"/>
    </source>
</evidence>
<evidence type="ECO:0000256" key="5">
    <source>
        <dbReference type="ARBA" id="ARBA00023157"/>
    </source>
</evidence>
<evidence type="ECO:0000256" key="6">
    <source>
        <dbReference type="SAM" id="SignalP"/>
    </source>
</evidence>
<evidence type="ECO:0000256" key="1">
    <source>
        <dbReference type="ARBA" id="ARBA00004613"/>
    </source>
</evidence>